<proteinExistence type="predicted"/>
<dbReference type="InterPro" id="IPR036388">
    <property type="entry name" value="WH-like_DNA-bd_sf"/>
</dbReference>
<keyword evidence="1" id="KW-0238">DNA-binding</keyword>
<name>B4RG06_PHEZH</name>
<dbReference type="InterPro" id="IPR011990">
    <property type="entry name" value="TPR-like_helical_dom_sf"/>
</dbReference>
<evidence type="ECO:0000313" key="3">
    <source>
        <dbReference type="EMBL" id="ACG78819.1"/>
    </source>
</evidence>
<organism evidence="3 4">
    <name type="scientific">Phenylobacterium zucineum (strain HLK1)</name>
    <dbReference type="NCBI Taxonomy" id="450851"/>
    <lineage>
        <taxon>Bacteria</taxon>
        <taxon>Pseudomonadati</taxon>
        <taxon>Pseudomonadota</taxon>
        <taxon>Alphaproteobacteria</taxon>
        <taxon>Caulobacterales</taxon>
        <taxon>Caulobacteraceae</taxon>
        <taxon>Phenylobacterium</taxon>
    </lineage>
</organism>
<dbReference type="Pfam" id="PF00196">
    <property type="entry name" value="GerE"/>
    <property type="match status" value="1"/>
</dbReference>
<dbReference type="GO" id="GO:0006355">
    <property type="term" value="P:regulation of DNA-templated transcription"/>
    <property type="evidence" value="ECO:0007669"/>
    <property type="project" value="InterPro"/>
</dbReference>
<dbReference type="InterPro" id="IPR016032">
    <property type="entry name" value="Sig_transdc_resp-reg_C-effctor"/>
</dbReference>
<sequence>MTDAEAGARKAASLAGPLSSTPGIVVLCAPPGFGKSEVLTRAQGLIQNTPSASIRRFDRAQHRLAPDAAAEAILQAGADQLIIVDGLQGADRGAISEALSVRFPSQDAPRLWLSIHHLKDLALARLVADGAATIIDWRSLKLSDGELRLRLARVPPRFKRVVGDLGRAWPAACSLLSRWAQQAPPDEADWEVPAILAASGLDGYIEQEIAPVLSSEELEALIHASITETIEVDADRRGVTRSHEQQAIMRASSKIAGLIERQGSKLIVQPALRHWLTTRFEELPSHRQVESLAHAAREFEGRGDLVVAARLFRSAGREAEIERLIADRGSLLIWMTHGFPAIRELVDQAGDILLSRSPILQLMRCIVLMKTGRISEAQELFATIDADACAQTPSLERDHEVVRITLLTYGCVLQRDTDLDRFHAIVARSVDEPDWKSLLSTLACILHTQRARFDSALANLIDARVHARSADSRYNLLFLSLHEANIHLAQGDLKKARAALNDARRRWRQEFPEDRGAETVMSALAASLEYELGQLSSARASVRKSAYRMPDSEAWFDVYAAAYEPMARLIAVDHGLGPAIEALADQRRRLIAQGLPRVAALLQNLAIILAGEAWLRTGSAPPDPPGDLAPLDVAPSWQEEEAHHLARAWLRWRQGDAAAAVRGLREVSESSESRRLARSTLRYQLALAAFAAHESNPDADAELRRAIVLAADLGARQAVQHVMSPVVARAVARLGEAAPARSDLKRFISTLQSSSRAAEGSKHPLLSAREIDVLKALSEGGSDKVIGRMLDMSEHGVRFHLKSIYRKLSVHDRLAAVHRAKELSAI</sequence>
<dbReference type="RefSeq" id="WP_012522958.1">
    <property type="nucleotide sequence ID" value="NC_011144.1"/>
</dbReference>
<reference evidence="3 4" key="1">
    <citation type="journal article" date="2008" name="BMC Genomics">
        <title>Complete genome of Phenylobacterium zucineum - a novel facultative intracellular bacterium isolated from human erythroleukemia cell line K562.</title>
        <authorList>
            <person name="Luo Y."/>
            <person name="Xu X."/>
            <person name="Ding Z."/>
            <person name="Liu Z."/>
            <person name="Zhang B."/>
            <person name="Yan Z."/>
            <person name="Sun J."/>
            <person name="Hu S."/>
            <person name="Hu X."/>
        </authorList>
    </citation>
    <scope>NUCLEOTIDE SEQUENCE [LARGE SCALE GENOMIC DNA]</scope>
    <source>
        <strain evidence="3 4">HLK1</strain>
    </source>
</reference>
<dbReference type="Gene3D" id="1.10.10.10">
    <property type="entry name" value="Winged helix-like DNA-binding domain superfamily/Winged helix DNA-binding domain"/>
    <property type="match status" value="1"/>
</dbReference>
<dbReference type="PANTHER" id="PTHR43214">
    <property type="entry name" value="TWO-COMPONENT RESPONSE REGULATOR"/>
    <property type="match status" value="1"/>
</dbReference>
<dbReference type="eggNOG" id="COG2909">
    <property type="taxonomic scope" value="Bacteria"/>
</dbReference>
<evidence type="ECO:0000259" key="2">
    <source>
        <dbReference type="PROSITE" id="PS50043"/>
    </source>
</evidence>
<dbReference type="CDD" id="cd06170">
    <property type="entry name" value="LuxR_C_like"/>
    <property type="match status" value="1"/>
</dbReference>
<dbReference type="Proteomes" id="UP000001868">
    <property type="component" value="Chromosome"/>
</dbReference>
<dbReference type="Gene3D" id="1.25.40.10">
    <property type="entry name" value="Tetratricopeptide repeat domain"/>
    <property type="match status" value="1"/>
</dbReference>
<evidence type="ECO:0000256" key="1">
    <source>
        <dbReference type="ARBA" id="ARBA00023125"/>
    </source>
</evidence>
<dbReference type="EMBL" id="CP000747">
    <property type="protein sequence ID" value="ACG78819.1"/>
    <property type="molecule type" value="Genomic_DNA"/>
</dbReference>
<dbReference type="OrthoDB" id="7202404at2"/>
<accession>B4RG06</accession>
<dbReference type="InterPro" id="IPR000792">
    <property type="entry name" value="Tscrpt_reg_LuxR_C"/>
</dbReference>
<dbReference type="KEGG" id="pzu:PHZ_c2410"/>
<dbReference type="HOGENOM" id="CLU_342838_0_0_5"/>
<dbReference type="PROSITE" id="PS50043">
    <property type="entry name" value="HTH_LUXR_2"/>
    <property type="match status" value="1"/>
</dbReference>
<dbReference type="STRING" id="450851.PHZ_c2410"/>
<feature type="domain" description="HTH luxR-type" evidence="2">
    <location>
        <begin position="759"/>
        <end position="824"/>
    </location>
</feature>
<dbReference type="SUPFAM" id="SSF46894">
    <property type="entry name" value="C-terminal effector domain of the bipartite response regulators"/>
    <property type="match status" value="1"/>
</dbReference>
<dbReference type="GO" id="GO:0003677">
    <property type="term" value="F:DNA binding"/>
    <property type="evidence" value="ECO:0007669"/>
    <property type="project" value="UniProtKB-KW"/>
</dbReference>
<protein>
    <submittedName>
        <fullName evidence="3">Transcriptional regulator, AraC type</fullName>
    </submittedName>
</protein>
<gene>
    <name evidence="3" type="ordered locus">PHZ_c2410</name>
</gene>
<dbReference type="SMART" id="SM00421">
    <property type="entry name" value="HTH_LUXR"/>
    <property type="match status" value="1"/>
</dbReference>
<dbReference type="AlphaFoldDB" id="B4RG06"/>
<keyword evidence="4" id="KW-1185">Reference proteome</keyword>
<evidence type="ECO:0000313" key="4">
    <source>
        <dbReference type="Proteomes" id="UP000001868"/>
    </source>
</evidence>
<dbReference type="InterPro" id="IPR039420">
    <property type="entry name" value="WalR-like"/>
</dbReference>